<keyword evidence="5" id="KW-0418">Kinase</keyword>
<feature type="domain" description="Protein kinase" evidence="10">
    <location>
        <begin position="38"/>
        <end position="457"/>
    </location>
</feature>
<keyword evidence="3" id="KW-0808">Transferase</keyword>
<proteinExistence type="predicted"/>
<dbReference type="AlphaFoldDB" id="A0A9P1HB65"/>
<evidence type="ECO:0000259" key="10">
    <source>
        <dbReference type="PROSITE" id="PS50011"/>
    </source>
</evidence>
<evidence type="ECO:0000256" key="8">
    <source>
        <dbReference type="ARBA" id="ARBA00048679"/>
    </source>
</evidence>
<evidence type="ECO:0000256" key="9">
    <source>
        <dbReference type="SAM" id="MobiDB-lite"/>
    </source>
</evidence>
<evidence type="ECO:0000256" key="5">
    <source>
        <dbReference type="ARBA" id="ARBA00022777"/>
    </source>
</evidence>
<dbReference type="PROSITE" id="PS50011">
    <property type="entry name" value="PROTEIN_KINASE_DOM"/>
    <property type="match status" value="1"/>
</dbReference>
<dbReference type="Gene3D" id="1.10.510.10">
    <property type="entry name" value="Transferase(Phosphotransferase) domain 1"/>
    <property type="match status" value="1"/>
</dbReference>
<dbReference type="EMBL" id="CALLCH030000021">
    <property type="protein sequence ID" value="CAI4219967.1"/>
    <property type="molecule type" value="Genomic_DNA"/>
</dbReference>
<dbReference type="Proteomes" id="UP000838763">
    <property type="component" value="Unassembled WGS sequence"/>
</dbReference>
<dbReference type="GO" id="GO:0005524">
    <property type="term" value="F:ATP binding"/>
    <property type="evidence" value="ECO:0007669"/>
    <property type="project" value="UniProtKB-KW"/>
</dbReference>
<gene>
    <name evidence="11" type="ORF">PPNO1_LOCUS9508</name>
</gene>
<evidence type="ECO:0000256" key="4">
    <source>
        <dbReference type="ARBA" id="ARBA00022741"/>
    </source>
</evidence>
<comment type="catalytic activity">
    <reaction evidence="7">
        <text>L-threonyl-[protein] + ATP = O-phospho-L-threonyl-[protein] + ADP + H(+)</text>
        <dbReference type="Rhea" id="RHEA:46608"/>
        <dbReference type="Rhea" id="RHEA-COMP:11060"/>
        <dbReference type="Rhea" id="RHEA-COMP:11605"/>
        <dbReference type="ChEBI" id="CHEBI:15378"/>
        <dbReference type="ChEBI" id="CHEBI:30013"/>
        <dbReference type="ChEBI" id="CHEBI:30616"/>
        <dbReference type="ChEBI" id="CHEBI:61977"/>
        <dbReference type="ChEBI" id="CHEBI:456216"/>
        <dbReference type="EC" id="2.7.11.1"/>
    </reaction>
</comment>
<evidence type="ECO:0000313" key="11">
    <source>
        <dbReference type="EMBL" id="CAI4219967.1"/>
    </source>
</evidence>
<keyword evidence="12" id="KW-1185">Reference proteome</keyword>
<dbReference type="InterPro" id="IPR000719">
    <property type="entry name" value="Prot_kinase_dom"/>
</dbReference>
<keyword evidence="4" id="KW-0547">Nucleotide-binding</keyword>
<evidence type="ECO:0000256" key="1">
    <source>
        <dbReference type="ARBA" id="ARBA00012513"/>
    </source>
</evidence>
<dbReference type="GO" id="GO:0004674">
    <property type="term" value="F:protein serine/threonine kinase activity"/>
    <property type="evidence" value="ECO:0007669"/>
    <property type="project" value="UniProtKB-KW"/>
</dbReference>
<evidence type="ECO:0000256" key="2">
    <source>
        <dbReference type="ARBA" id="ARBA00022527"/>
    </source>
</evidence>
<feature type="compositionally biased region" description="Acidic residues" evidence="9">
    <location>
        <begin position="432"/>
        <end position="457"/>
    </location>
</feature>
<evidence type="ECO:0000256" key="6">
    <source>
        <dbReference type="ARBA" id="ARBA00022840"/>
    </source>
</evidence>
<comment type="catalytic activity">
    <reaction evidence="8">
        <text>L-seryl-[protein] + ATP = O-phospho-L-seryl-[protein] + ADP + H(+)</text>
        <dbReference type="Rhea" id="RHEA:17989"/>
        <dbReference type="Rhea" id="RHEA-COMP:9863"/>
        <dbReference type="Rhea" id="RHEA-COMP:11604"/>
        <dbReference type="ChEBI" id="CHEBI:15378"/>
        <dbReference type="ChEBI" id="CHEBI:29999"/>
        <dbReference type="ChEBI" id="CHEBI:30616"/>
        <dbReference type="ChEBI" id="CHEBI:83421"/>
        <dbReference type="ChEBI" id="CHEBI:456216"/>
        <dbReference type="EC" id="2.7.11.1"/>
    </reaction>
</comment>
<keyword evidence="2" id="KW-0723">Serine/threonine-protein kinase</keyword>
<evidence type="ECO:0000256" key="3">
    <source>
        <dbReference type="ARBA" id="ARBA00022679"/>
    </source>
</evidence>
<organism evidence="11 12">
    <name type="scientific">Parascedosporium putredinis</name>
    <dbReference type="NCBI Taxonomy" id="1442378"/>
    <lineage>
        <taxon>Eukaryota</taxon>
        <taxon>Fungi</taxon>
        <taxon>Dikarya</taxon>
        <taxon>Ascomycota</taxon>
        <taxon>Pezizomycotina</taxon>
        <taxon>Sordariomycetes</taxon>
        <taxon>Hypocreomycetidae</taxon>
        <taxon>Microascales</taxon>
        <taxon>Microascaceae</taxon>
        <taxon>Parascedosporium</taxon>
    </lineage>
</organism>
<dbReference type="PANTHER" id="PTHR43671:SF98">
    <property type="entry name" value="SERINE_THREONINE-PROTEIN KINASE NEK11"/>
    <property type="match status" value="1"/>
</dbReference>
<protein>
    <recommendedName>
        <fullName evidence="1">non-specific serine/threonine protein kinase</fullName>
        <ecNumber evidence="1">2.7.11.1</ecNumber>
    </recommendedName>
</protein>
<dbReference type="SUPFAM" id="SSF56112">
    <property type="entry name" value="Protein kinase-like (PK-like)"/>
    <property type="match status" value="1"/>
</dbReference>
<evidence type="ECO:0000256" key="7">
    <source>
        <dbReference type="ARBA" id="ARBA00047899"/>
    </source>
</evidence>
<dbReference type="InterPro" id="IPR011009">
    <property type="entry name" value="Kinase-like_dom_sf"/>
</dbReference>
<feature type="region of interest" description="Disordered" evidence="9">
    <location>
        <begin position="429"/>
        <end position="457"/>
    </location>
</feature>
<dbReference type="InterPro" id="IPR050660">
    <property type="entry name" value="NEK_Ser/Thr_kinase"/>
</dbReference>
<reference evidence="11" key="1">
    <citation type="submission" date="2022-11" db="EMBL/GenBank/DDBJ databases">
        <authorList>
            <person name="Scott C."/>
            <person name="Bruce N."/>
        </authorList>
    </citation>
    <scope>NUCLEOTIDE SEQUENCE</scope>
</reference>
<sequence>MKASCDRYWNGPAAFQWPTPIPHSPTKMPNIARPVKDINEDFRLLKNINDDVWLAERKSDNQPFIARRLEEFDGLIEAVRRGNDVGDSRLDDIRGLAGLLSDCGMDTALAQLLNHENLVSLAGVINEKHTKASQYSSRVQRIWLVWDYCDGGNLQELFLDGHVALEHTPYYYMPEDLCWHVLRSVLRGLVWLQTGQRFFCTEAKPYIQDLRAVDDDWYPILHGGVKPENIFFQLPRGGEKYGPCKLGNFSKAYISGKQCTEAMPLPEAQGEDRTGLVASLRDGKMADWDHIRYSWYEDWSNAPKVSAATIAEPGKTASPKIDADQGAGGKCKSTTDSHFQAVLYTKHYSTFLIRAVLGLLSPFTGNASLRGTSSGPRIMLDVEDQYAQWLERTEEGRDFYGIDDDLLSRCRDESGPKKSKRALFTWAGNEVVSDEEEEEEEEVENDADIVADDGEIS</sequence>
<keyword evidence="6" id="KW-0067">ATP-binding</keyword>
<dbReference type="PANTHER" id="PTHR43671">
    <property type="entry name" value="SERINE/THREONINE-PROTEIN KINASE NEK"/>
    <property type="match status" value="1"/>
</dbReference>
<comment type="caution">
    <text evidence="11">The sequence shown here is derived from an EMBL/GenBank/DDBJ whole genome shotgun (WGS) entry which is preliminary data.</text>
</comment>
<dbReference type="OrthoDB" id="4062651at2759"/>
<accession>A0A9P1HB65</accession>
<dbReference type="EC" id="2.7.11.1" evidence="1"/>
<evidence type="ECO:0000313" key="12">
    <source>
        <dbReference type="Proteomes" id="UP000838763"/>
    </source>
</evidence>
<name>A0A9P1HB65_9PEZI</name>